<evidence type="ECO:0000313" key="3">
    <source>
        <dbReference type="EMBL" id="KAK4236935.1"/>
    </source>
</evidence>
<evidence type="ECO:0000313" key="4">
    <source>
        <dbReference type="Proteomes" id="UP001303760"/>
    </source>
</evidence>
<dbReference type="EMBL" id="MU860164">
    <property type="protein sequence ID" value="KAK4236935.1"/>
    <property type="molecule type" value="Genomic_DNA"/>
</dbReference>
<keyword evidence="2" id="KW-0812">Transmembrane</keyword>
<feature type="region of interest" description="Disordered" evidence="1">
    <location>
        <begin position="94"/>
        <end position="123"/>
    </location>
</feature>
<protein>
    <submittedName>
        <fullName evidence="3">Uncharacterized protein</fullName>
    </submittedName>
</protein>
<gene>
    <name evidence="3" type="ORF">C8A03DRAFT_35134</name>
</gene>
<dbReference type="PANTHER" id="PTHR42077:SF1">
    <property type="entry name" value="YALI0F30239P"/>
    <property type="match status" value="1"/>
</dbReference>
<sequence length="123" mass="14050">MAWRQKTQTPPSTVKQLVPLIITLVVLGVVAVVCYQIYVSWVKIQAQARRQMGENVVFSRDGVRLNVQDIGAESYLDRTQRWVVKAWNLGTTSSAQEHEEGARRRTHVLTKPRPGESHHDHHD</sequence>
<comment type="caution">
    <text evidence="3">The sequence shown here is derived from an EMBL/GenBank/DDBJ whole genome shotgun (WGS) entry which is preliminary data.</text>
</comment>
<dbReference type="AlphaFoldDB" id="A0AAN7C817"/>
<organism evidence="3 4">
    <name type="scientific">Achaetomium macrosporum</name>
    <dbReference type="NCBI Taxonomy" id="79813"/>
    <lineage>
        <taxon>Eukaryota</taxon>
        <taxon>Fungi</taxon>
        <taxon>Dikarya</taxon>
        <taxon>Ascomycota</taxon>
        <taxon>Pezizomycotina</taxon>
        <taxon>Sordariomycetes</taxon>
        <taxon>Sordariomycetidae</taxon>
        <taxon>Sordariales</taxon>
        <taxon>Chaetomiaceae</taxon>
        <taxon>Achaetomium</taxon>
    </lineage>
</organism>
<dbReference type="Proteomes" id="UP001303760">
    <property type="component" value="Unassembled WGS sequence"/>
</dbReference>
<evidence type="ECO:0000256" key="2">
    <source>
        <dbReference type="SAM" id="Phobius"/>
    </source>
</evidence>
<proteinExistence type="predicted"/>
<dbReference type="PANTHER" id="PTHR42077">
    <property type="entry name" value="YALI0F30239P"/>
    <property type="match status" value="1"/>
</dbReference>
<keyword evidence="2" id="KW-0472">Membrane</keyword>
<keyword evidence="4" id="KW-1185">Reference proteome</keyword>
<feature type="compositionally biased region" description="Basic and acidic residues" evidence="1">
    <location>
        <begin position="113"/>
        <end position="123"/>
    </location>
</feature>
<accession>A0AAN7C817</accession>
<feature type="transmembrane region" description="Helical" evidence="2">
    <location>
        <begin position="20"/>
        <end position="42"/>
    </location>
</feature>
<evidence type="ECO:0000256" key="1">
    <source>
        <dbReference type="SAM" id="MobiDB-lite"/>
    </source>
</evidence>
<reference evidence="3" key="1">
    <citation type="journal article" date="2023" name="Mol. Phylogenet. Evol.">
        <title>Genome-scale phylogeny and comparative genomics of the fungal order Sordariales.</title>
        <authorList>
            <person name="Hensen N."/>
            <person name="Bonometti L."/>
            <person name="Westerberg I."/>
            <person name="Brannstrom I.O."/>
            <person name="Guillou S."/>
            <person name="Cros-Aarteil S."/>
            <person name="Calhoun S."/>
            <person name="Haridas S."/>
            <person name="Kuo A."/>
            <person name="Mondo S."/>
            <person name="Pangilinan J."/>
            <person name="Riley R."/>
            <person name="LaButti K."/>
            <person name="Andreopoulos B."/>
            <person name="Lipzen A."/>
            <person name="Chen C."/>
            <person name="Yan M."/>
            <person name="Daum C."/>
            <person name="Ng V."/>
            <person name="Clum A."/>
            <person name="Steindorff A."/>
            <person name="Ohm R.A."/>
            <person name="Martin F."/>
            <person name="Silar P."/>
            <person name="Natvig D.O."/>
            <person name="Lalanne C."/>
            <person name="Gautier V."/>
            <person name="Ament-Velasquez S.L."/>
            <person name="Kruys A."/>
            <person name="Hutchinson M.I."/>
            <person name="Powell A.J."/>
            <person name="Barry K."/>
            <person name="Miller A.N."/>
            <person name="Grigoriev I.V."/>
            <person name="Debuchy R."/>
            <person name="Gladieux P."/>
            <person name="Hiltunen Thoren M."/>
            <person name="Johannesson H."/>
        </authorList>
    </citation>
    <scope>NUCLEOTIDE SEQUENCE</scope>
    <source>
        <strain evidence="3">CBS 532.94</strain>
    </source>
</reference>
<name>A0AAN7C817_9PEZI</name>
<keyword evidence="2" id="KW-1133">Transmembrane helix</keyword>
<reference evidence="3" key="2">
    <citation type="submission" date="2023-05" db="EMBL/GenBank/DDBJ databases">
        <authorList>
            <consortium name="Lawrence Berkeley National Laboratory"/>
            <person name="Steindorff A."/>
            <person name="Hensen N."/>
            <person name="Bonometti L."/>
            <person name="Westerberg I."/>
            <person name="Brannstrom I.O."/>
            <person name="Guillou S."/>
            <person name="Cros-Aarteil S."/>
            <person name="Calhoun S."/>
            <person name="Haridas S."/>
            <person name="Kuo A."/>
            <person name="Mondo S."/>
            <person name="Pangilinan J."/>
            <person name="Riley R."/>
            <person name="Labutti K."/>
            <person name="Andreopoulos B."/>
            <person name="Lipzen A."/>
            <person name="Chen C."/>
            <person name="Yanf M."/>
            <person name="Daum C."/>
            <person name="Ng V."/>
            <person name="Clum A."/>
            <person name="Ohm R."/>
            <person name="Martin F."/>
            <person name="Silar P."/>
            <person name="Natvig D."/>
            <person name="Lalanne C."/>
            <person name="Gautier V."/>
            <person name="Ament-Velasquez S.L."/>
            <person name="Kruys A."/>
            <person name="Hutchinson M.I."/>
            <person name="Powell A.J."/>
            <person name="Barry K."/>
            <person name="Miller A.N."/>
            <person name="Grigoriev I.V."/>
            <person name="Debuchy R."/>
            <person name="Gladieux P."/>
            <person name="Thoren M.H."/>
            <person name="Johannesson H."/>
        </authorList>
    </citation>
    <scope>NUCLEOTIDE SEQUENCE</scope>
    <source>
        <strain evidence="3">CBS 532.94</strain>
    </source>
</reference>